<evidence type="ECO:0000256" key="2">
    <source>
        <dbReference type="ARBA" id="ARBA00022485"/>
    </source>
</evidence>
<dbReference type="EMBL" id="VULO01000001">
    <property type="protein sequence ID" value="MSS83317.1"/>
    <property type="molecule type" value="Genomic_DNA"/>
</dbReference>
<dbReference type="PANTHER" id="PTHR30352">
    <property type="entry name" value="PYRUVATE FORMATE-LYASE-ACTIVATING ENZYME"/>
    <property type="match status" value="1"/>
</dbReference>
<dbReference type="InterPro" id="IPR013785">
    <property type="entry name" value="Aldolase_TIM"/>
</dbReference>
<dbReference type="GO" id="GO:0051539">
    <property type="term" value="F:4 iron, 4 sulfur cluster binding"/>
    <property type="evidence" value="ECO:0007669"/>
    <property type="project" value="UniProtKB-KW"/>
</dbReference>
<dbReference type="CDD" id="cd01335">
    <property type="entry name" value="Radical_SAM"/>
    <property type="match status" value="1"/>
</dbReference>
<dbReference type="SUPFAM" id="SSF102114">
    <property type="entry name" value="Radical SAM enzymes"/>
    <property type="match status" value="1"/>
</dbReference>
<keyword evidence="2" id="KW-0004">4Fe-4S</keyword>
<dbReference type="PROSITE" id="PS51918">
    <property type="entry name" value="RADICAL_SAM"/>
    <property type="match status" value="1"/>
</dbReference>
<dbReference type="Gene3D" id="3.20.20.70">
    <property type="entry name" value="Aldolase class I"/>
    <property type="match status" value="1"/>
</dbReference>
<dbReference type="GO" id="GO:0046872">
    <property type="term" value="F:metal ion binding"/>
    <property type="evidence" value="ECO:0007669"/>
    <property type="project" value="UniProtKB-KW"/>
</dbReference>
<dbReference type="Proteomes" id="UP000470875">
    <property type="component" value="Unassembled WGS sequence"/>
</dbReference>
<accession>A0A6N7VNP8</accession>
<evidence type="ECO:0000259" key="7">
    <source>
        <dbReference type="PROSITE" id="PS51918"/>
    </source>
</evidence>
<dbReference type="SFLD" id="SFLDS00029">
    <property type="entry name" value="Radical_SAM"/>
    <property type="match status" value="1"/>
</dbReference>
<dbReference type="NCBIfam" id="TIGR02495">
    <property type="entry name" value="NrdG2"/>
    <property type="match status" value="1"/>
</dbReference>
<comment type="caution">
    <text evidence="8">The sequence shown here is derived from an EMBL/GenBank/DDBJ whole genome shotgun (WGS) entry which is preliminary data.</text>
</comment>
<dbReference type="AlphaFoldDB" id="A0A6N7VNP8"/>
<protein>
    <submittedName>
        <fullName evidence="8">Anaerobic ribonucleoside-triphosphate reductase activating protein</fullName>
    </submittedName>
</protein>
<dbReference type="Pfam" id="PF04055">
    <property type="entry name" value="Radical_SAM"/>
    <property type="match status" value="1"/>
</dbReference>
<gene>
    <name evidence="8" type="ORF">FYJ24_00755</name>
</gene>
<evidence type="ECO:0000256" key="1">
    <source>
        <dbReference type="ARBA" id="ARBA00001966"/>
    </source>
</evidence>
<dbReference type="RefSeq" id="WP_154542651.1">
    <property type="nucleotide sequence ID" value="NZ_VULO01000001.1"/>
</dbReference>
<dbReference type="GO" id="GO:0003824">
    <property type="term" value="F:catalytic activity"/>
    <property type="evidence" value="ECO:0007669"/>
    <property type="project" value="InterPro"/>
</dbReference>
<organism evidence="8 9">
    <name type="scientific">Scrofimicrobium canadense</name>
    <dbReference type="NCBI Taxonomy" id="2652290"/>
    <lineage>
        <taxon>Bacteria</taxon>
        <taxon>Bacillati</taxon>
        <taxon>Actinomycetota</taxon>
        <taxon>Actinomycetes</taxon>
        <taxon>Actinomycetales</taxon>
        <taxon>Actinomycetaceae</taxon>
        <taxon>Scrofimicrobium</taxon>
    </lineage>
</organism>
<evidence type="ECO:0000313" key="8">
    <source>
        <dbReference type="EMBL" id="MSS83317.1"/>
    </source>
</evidence>
<evidence type="ECO:0000256" key="4">
    <source>
        <dbReference type="ARBA" id="ARBA00022723"/>
    </source>
</evidence>
<dbReference type="InterPro" id="IPR034457">
    <property type="entry name" value="Organic_radical-activating"/>
</dbReference>
<evidence type="ECO:0000256" key="6">
    <source>
        <dbReference type="ARBA" id="ARBA00023014"/>
    </source>
</evidence>
<dbReference type="PANTHER" id="PTHR30352:SF13">
    <property type="entry name" value="GLYCYL-RADICAL ENZYME ACTIVATING ENZYME YJJW-RELATED"/>
    <property type="match status" value="1"/>
</dbReference>
<dbReference type="InterPro" id="IPR012840">
    <property type="entry name" value="NrdG2"/>
</dbReference>
<reference evidence="8 9" key="1">
    <citation type="submission" date="2019-08" db="EMBL/GenBank/DDBJ databases">
        <title>In-depth cultivation of the pig gut microbiome towards novel bacterial diversity and tailored functional studies.</title>
        <authorList>
            <person name="Wylensek D."/>
            <person name="Hitch T.C.A."/>
            <person name="Clavel T."/>
        </authorList>
    </citation>
    <scope>NUCLEOTIDE SEQUENCE [LARGE SCALE GENOMIC DNA]</scope>
    <source>
        <strain evidence="8 9">WB03_NA08</strain>
    </source>
</reference>
<keyword evidence="3" id="KW-0949">S-adenosyl-L-methionine</keyword>
<keyword evidence="9" id="KW-1185">Reference proteome</keyword>
<sequence>MPDSLQIAGLQRLSTVDWPGKLAAVAFLQGCPWACTYCHNTAIIDCAMPGMVSWDDVRTFLSRRRGLLDGMVFSGGEATRQPALLPAVRQTRELGFAVGLHTAGAFPNRLRELLDQELVDWVGLDIKATPVDYQSLTGSPVAAEKAEKALEILLSHDVDYEVRMTLWKGGIDYAVAVAQWCLDRGVKQFALQRLVESPSASLWKGPTPQWEKDEALVRLGALGFDHVAVR</sequence>
<name>A0A6N7VNP8_9ACTO</name>
<keyword evidence="6" id="KW-0411">Iron-sulfur</keyword>
<keyword evidence="4" id="KW-0479">Metal-binding</keyword>
<feature type="domain" description="Radical SAM core" evidence="7">
    <location>
        <begin position="17"/>
        <end position="230"/>
    </location>
</feature>
<evidence type="ECO:0000256" key="5">
    <source>
        <dbReference type="ARBA" id="ARBA00023004"/>
    </source>
</evidence>
<dbReference type="InterPro" id="IPR007197">
    <property type="entry name" value="rSAM"/>
</dbReference>
<proteinExistence type="predicted"/>
<evidence type="ECO:0000313" key="9">
    <source>
        <dbReference type="Proteomes" id="UP000470875"/>
    </source>
</evidence>
<dbReference type="InterPro" id="IPR058240">
    <property type="entry name" value="rSAM_sf"/>
</dbReference>
<keyword evidence="5" id="KW-0408">Iron</keyword>
<evidence type="ECO:0000256" key="3">
    <source>
        <dbReference type="ARBA" id="ARBA00022691"/>
    </source>
</evidence>
<dbReference type="SFLD" id="SFLDG01094">
    <property type="entry name" value="Uncharacterised_Radical_SAM_Su"/>
    <property type="match status" value="1"/>
</dbReference>
<comment type="cofactor">
    <cofactor evidence="1">
        <name>[4Fe-4S] cluster</name>
        <dbReference type="ChEBI" id="CHEBI:49883"/>
    </cofactor>
</comment>